<dbReference type="SUPFAM" id="SSF46689">
    <property type="entry name" value="Homeodomain-like"/>
    <property type="match status" value="1"/>
</dbReference>
<evidence type="ECO:0000256" key="2">
    <source>
        <dbReference type="PROSITE-ProRule" id="PRU00335"/>
    </source>
</evidence>
<dbReference type="InterPro" id="IPR050624">
    <property type="entry name" value="HTH-type_Tx_Regulator"/>
</dbReference>
<dbReference type="PRINTS" id="PR00455">
    <property type="entry name" value="HTHTETR"/>
</dbReference>
<protein>
    <submittedName>
        <fullName evidence="4">TetR/AcrR family transcriptional regulator</fullName>
    </submittedName>
</protein>
<feature type="domain" description="HTH tetR-type" evidence="3">
    <location>
        <begin position="1"/>
        <end position="56"/>
    </location>
</feature>
<evidence type="ECO:0000256" key="1">
    <source>
        <dbReference type="ARBA" id="ARBA00023125"/>
    </source>
</evidence>
<dbReference type="PROSITE" id="PS50977">
    <property type="entry name" value="HTH_TETR_2"/>
    <property type="match status" value="1"/>
</dbReference>
<dbReference type="InterPro" id="IPR009057">
    <property type="entry name" value="Homeodomain-like_sf"/>
</dbReference>
<proteinExistence type="predicted"/>
<keyword evidence="1 2" id="KW-0238">DNA-binding</keyword>
<dbReference type="Gene3D" id="1.10.357.10">
    <property type="entry name" value="Tetracycline Repressor, domain 2"/>
    <property type="match status" value="1"/>
</dbReference>
<dbReference type="OrthoDB" id="9809994at2"/>
<evidence type="ECO:0000259" key="3">
    <source>
        <dbReference type="PROSITE" id="PS50977"/>
    </source>
</evidence>
<dbReference type="AlphaFoldDB" id="A0A6N9Q0I6"/>
<organism evidence="4 5">
    <name type="scientific">Chengkuizengella marina</name>
    <dbReference type="NCBI Taxonomy" id="2507566"/>
    <lineage>
        <taxon>Bacteria</taxon>
        <taxon>Bacillati</taxon>
        <taxon>Bacillota</taxon>
        <taxon>Bacilli</taxon>
        <taxon>Bacillales</taxon>
        <taxon>Paenibacillaceae</taxon>
        <taxon>Chengkuizengella</taxon>
    </lineage>
</organism>
<keyword evidence="5" id="KW-1185">Reference proteome</keyword>
<dbReference type="InterPro" id="IPR001647">
    <property type="entry name" value="HTH_TetR"/>
</dbReference>
<dbReference type="PANTHER" id="PTHR43479">
    <property type="entry name" value="ACREF/ENVCD OPERON REPRESSOR-RELATED"/>
    <property type="match status" value="1"/>
</dbReference>
<dbReference type="Pfam" id="PF00440">
    <property type="entry name" value="TetR_N"/>
    <property type="match status" value="1"/>
</dbReference>
<evidence type="ECO:0000313" key="5">
    <source>
        <dbReference type="Proteomes" id="UP000448943"/>
    </source>
</evidence>
<accession>A0A6N9Q0I6</accession>
<reference evidence="4 5" key="1">
    <citation type="submission" date="2019-01" db="EMBL/GenBank/DDBJ databases">
        <title>Chengkuizengella sp. nov., isolated from deep-sea sediment of East Pacific Ocean.</title>
        <authorList>
            <person name="Yang J."/>
            <person name="Lai Q."/>
            <person name="Shao Z."/>
        </authorList>
    </citation>
    <scope>NUCLEOTIDE SEQUENCE [LARGE SCALE GENOMIC DNA]</scope>
    <source>
        <strain evidence="4 5">YPA3-1-1</strain>
    </source>
</reference>
<dbReference type="PANTHER" id="PTHR43479:SF11">
    <property type="entry name" value="ACREF_ENVCD OPERON REPRESSOR-RELATED"/>
    <property type="match status" value="1"/>
</dbReference>
<name>A0A6N9Q0I6_9BACL</name>
<sequence>MILDSAFYLFSTKGFYETKISEIAEHAGIAKGTVYLYFSSKEELFKEITRRNFNVFLIELTDELSKTDSFENKLNIIAKHHLTYFYSMRNHTRIFFQGLNNDPEFMQLMFEHIENYVNLVSEILDVESIIEAKLHAKAFIGILENYKMDILFSKDFTMEDLSQRVSFAVKLFMNGYNNKE</sequence>
<evidence type="ECO:0000313" key="4">
    <source>
        <dbReference type="EMBL" id="NBI28797.1"/>
    </source>
</evidence>
<dbReference type="Gene3D" id="1.10.10.60">
    <property type="entry name" value="Homeodomain-like"/>
    <property type="match status" value="1"/>
</dbReference>
<dbReference type="GO" id="GO:0003677">
    <property type="term" value="F:DNA binding"/>
    <property type="evidence" value="ECO:0007669"/>
    <property type="project" value="UniProtKB-UniRule"/>
</dbReference>
<dbReference type="Proteomes" id="UP000448943">
    <property type="component" value="Unassembled WGS sequence"/>
</dbReference>
<comment type="caution">
    <text evidence="4">The sequence shown here is derived from an EMBL/GenBank/DDBJ whole genome shotgun (WGS) entry which is preliminary data.</text>
</comment>
<gene>
    <name evidence="4" type="ORF">ERL59_07485</name>
</gene>
<dbReference type="EMBL" id="SIJB01000018">
    <property type="protein sequence ID" value="NBI28797.1"/>
    <property type="molecule type" value="Genomic_DNA"/>
</dbReference>
<feature type="DNA-binding region" description="H-T-H motif" evidence="2">
    <location>
        <begin position="19"/>
        <end position="38"/>
    </location>
</feature>